<comment type="caution">
    <text evidence="1">The sequence shown here is derived from an EMBL/GenBank/DDBJ whole genome shotgun (WGS) entry which is preliminary data.</text>
</comment>
<evidence type="ECO:0000313" key="2">
    <source>
        <dbReference type="EMBL" id="PRW86616.1"/>
    </source>
</evidence>
<dbReference type="Proteomes" id="UP000061348">
    <property type="component" value="Unassembled WGS sequence"/>
</dbReference>
<dbReference type="EMBL" id="PVUH01000020">
    <property type="protein sequence ID" value="PRW86616.1"/>
    <property type="molecule type" value="Genomic_DNA"/>
</dbReference>
<reference evidence="2 4" key="2">
    <citation type="submission" date="2018-03" db="EMBL/GenBank/DDBJ databases">
        <title>Blue discolouration in mozzarella cheese caused by Pseudomonas fluorescens.</title>
        <authorList>
            <person name="Chiesa F."/>
            <person name="Dalmasso A."/>
            <person name="Lomonaco S."/>
        </authorList>
    </citation>
    <scope>NUCLEOTIDE SEQUENCE [LARGE SCALE GENOMIC DNA]</scope>
    <source>
        <strain evidence="2 4">11293</strain>
    </source>
</reference>
<sequence>MKKHTSAMNTLVCITHWCLQCDSHHPKHQVSGAPALPGGEVDELICPTCNSYDIEELQEVSDAQ</sequence>
<dbReference type="AlphaFoldDB" id="A0A109LKU3"/>
<reference evidence="1 3" key="1">
    <citation type="submission" date="2015-05" db="EMBL/GenBank/DDBJ databases">
        <title>A genomic and transcriptomic approach to investigate the blue pigment phenotype in Pseudomonas fluorescens.</title>
        <authorList>
            <person name="Andreani N.A."/>
            <person name="Cardazzo B."/>
        </authorList>
    </citation>
    <scope>NUCLEOTIDE SEQUENCE [LARGE SCALE GENOMIC DNA]</scope>
    <source>
        <strain evidence="1 3">Ps_22</strain>
    </source>
</reference>
<protein>
    <submittedName>
        <fullName evidence="1">Uncharacterized protein</fullName>
    </submittedName>
</protein>
<proteinExistence type="predicted"/>
<dbReference type="PATRIC" id="fig|294.194.peg.1161"/>
<organism evidence="1 3">
    <name type="scientific">Pseudomonas fluorescens</name>
    <dbReference type="NCBI Taxonomy" id="294"/>
    <lineage>
        <taxon>Bacteria</taxon>
        <taxon>Pseudomonadati</taxon>
        <taxon>Pseudomonadota</taxon>
        <taxon>Gammaproteobacteria</taxon>
        <taxon>Pseudomonadales</taxon>
        <taxon>Pseudomonadaceae</taxon>
        <taxon>Pseudomonas</taxon>
    </lineage>
</organism>
<evidence type="ECO:0000313" key="3">
    <source>
        <dbReference type="Proteomes" id="UP000061348"/>
    </source>
</evidence>
<dbReference type="Proteomes" id="UP000239731">
    <property type="component" value="Unassembled WGS sequence"/>
</dbReference>
<accession>A0A109LKU3</accession>
<evidence type="ECO:0000313" key="4">
    <source>
        <dbReference type="Proteomes" id="UP000239731"/>
    </source>
</evidence>
<evidence type="ECO:0000313" key="1">
    <source>
        <dbReference type="EMBL" id="KWV89373.1"/>
    </source>
</evidence>
<name>A0A109LKU3_PSEFL</name>
<dbReference type="EMBL" id="LCYA01000048">
    <property type="protein sequence ID" value="KWV89373.1"/>
    <property type="molecule type" value="Genomic_DNA"/>
</dbReference>
<gene>
    <name evidence="2" type="ORF">C7A10_24860</name>
    <name evidence="1" type="ORF">PFLmoz3_01009</name>
</gene>